<evidence type="ECO:0000256" key="7">
    <source>
        <dbReference type="RuleBase" id="RU363032"/>
    </source>
</evidence>
<feature type="transmembrane region" description="Helical" evidence="7">
    <location>
        <begin position="306"/>
        <end position="332"/>
    </location>
</feature>
<dbReference type="GO" id="GO:0042884">
    <property type="term" value="P:microcin transport"/>
    <property type="evidence" value="ECO:0007669"/>
    <property type="project" value="TreeGrafter"/>
</dbReference>
<feature type="transmembrane region" description="Helical" evidence="7">
    <location>
        <begin position="116"/>
        <end position="139"/>
    </location>
</feature>
<evidence type="ECO:0000256" key="6">
    <source>
        <dbReference type="ARBA" id="ARBA00023136"/>
    </source>
</evidence>
<dbReference type="RefSeq" id="WP_084181890.1">
    <property type="nucleotide sequence ID" value="NZ_JATABQ010000293.1"/>
</dbReference>
<dbReference type="OrthoDB" id="9805855at2"/>
<gene>
    <name evidence="9" type="ORF">VFDL14_02425</name>
</gene>
<organism evidence="9 10">
    <name type="scientific">Vibrio fortis</name>
    <dbReference type="NCBI Taxonomy" id="212667"/>
    <lineage>
        <taxon>Bacteria</taxon>
        <taxon>Pseudomonadati</taxon>
        <taxon>Pseudomonadota</taxon>
        <taxon>Gammaproteobacteria</taxon>
        <taxon>Vibrionales</taxon>
        <taxon>Vibrionaceae</taxon>
        <taxon>Vibrio</taxon>
    </lineage>
</organism>
<accession>A0A066UPP5</accession>
<dbReference type="GO" id="GO:0055085">
    <property type="term" value="P:transmembrane transport"/>
    <property type="evidence" value="ECO:0007669"/>
    <property type="project" value="InterPro"/>
</dbReference>
<keyword evidence="5 7" id="KW-1133">Transmembrane helix</keyword>
<protein>
    <submittedName>
        <fullName evidence="9">Peptide ABC transporter permease</fullName>
    </submittedName>
</protein>
<dbReference type="EMBL" id="JFFR01000025">
    <property type="protein sequence ID" value="KDN27857.1"/>
    <property type="molecule type" value="Genomic_DNA"/>
</dbReference>
<dbReference type="SUPFAM" id="SSF161098">
    <property type="entry name" value="MetI-like"/>
    <property type="match status" value="1"/>
</dbReference>
<dbReference type="Gene3D" id="1.10.3720.10">
    <property type="entry name" value="MetI-like"/>
    <property type="match status" value="1"/>
</dbReference>
<evidence type="ECO:0000313" key="9">
    <source>
        <dbReference type="EMBL" id="KDN27857.1"/>
    </source>
</evidence>
<feature type="transmembrane region" description="Helical" evidence="7">
    <location>
        <begin position="151"/>
        <end position="174"/>
    </location>
</feature>
<keyword evidence="6 7" id="KW-0472">Membrane</keyword>
<dbReference type="PANTHER" id="PTHR30465:SF66">
    <property type="entry name" value="INNER MEMBRANE ABC TRANSPORTER PERMEASE PROTEIN YEJB"/>
    <property type="match status" value="1"/>
</dbReference>
<evidence type="ECO:0000256" key="2">
    <source>
        <dbReference type="ARBA" id="ARBA00022448"/>
    </source>
</evidence>
<evidence type="ECO:0000256" key="3">
    <source>
        <dbReference type="ARBA" id="ARBA00022475"/>
    </source>
</evidence>
<feature type="transmembrane region" description="Helical" evidence="7">
    <location>
        <begin position="272"/>
        <end position="294"/>
    </location>
</feature>
<sequence length="340" mass="37767">MLAYILRRLLLVIPTFIGITILIFAITRFVPGGPVERMLSKMHSGTDSAAVSVVGNNSSLSDDQIAELNAFYGLDKPILESYVNWLSKIVVLDFGESTRYYEPVSDMIAERLPISLFYGGMTFFISYFISIPLGYYKAIKHGSVFDSTSSILIFIGYALPGYVVGVFLITLFAYNLDWFPMGGFVGDDFEDYENWVDQVKDIMWHAVLPLICYLIGDFATLTMTMKNNLMENLSADYIRTAIAKGLPFKQAVKKHALQNSLIPIASHFGNSLLFFMSGSFLIEVIFNIDGIGLLGYESIMERDYPVVMGIVAINAAMLMIGNIVSDLCVAAVDPRVRFGA</sequence>
<feature type="transmembrane region" description="Helical" evidence="7">
    <location>
        <begin position="202"/>
        <end position="221"/>
    </location>
</feature>
<dbReference type="Pfam" id="PF00528">
    <property type="entry name" value="BPD_transp_1"/>
    <property type="match status" value="1"/>
</dbReference>
<dbReference type="InterPro" id="IPR000515">
    <property type="entry name" value="MetI-like"/>
</dbReference>
<reference evidence="9 10" key="1">
    <citation type="submission" date="2014-02" db="EMBL/GenBank/DDBJ databases">
        <title>Vibrio fortis Dalian14 Genome Sequencing.</title>
        <authorList>
            <person name="Wang Y."/>
            <person name="Song L."/>
            <person name="Liu G."/>
            <person name="Ding J."/>
        </authorList>
    </citation>
    <scope>NUCLEOTIDE SEQUENCE [LARGE SCALE GENOMIC DNA]</scope>
    <source>
        <strain evidence="9 10">Dalian14</strain>
    </source>
</reference>
<feature type="domain" description="ABC transmembrane type-1" evidence="8">
    <location>
        <begin position="112"/>
        <end position="329"/>
    </location>
</feature>
<evidence type="ECO:0000256" key="4">
    <source>
        <dbReference type="ARBA" id="ARBA00022692"/>
    </source>
</evidence>
<name>A0A066UPP5_9VIBR</name>
<keyword evidence="3" id="KW-1003">Cell membrane</keyword>
<evidence type="ECO:0000256" key="1">
    <source>
        <dbReference type="ARBA" id="ARBA00004651"/>
    </source>
</evidence>
<comment type="caution">
    <text evidence="9">The sequence shown here is derived from an EMBL/GenBank/DDBJ whole genome shotgun (WGS) entry which is preliminary data.</text>
</comment>
<dbReference type="InterPro" id="IPR035906">
    <property type="entry name" value="MetI-like_sf"/>
</dbReference>
<keyword evidence="2 7" id="KW-0813">Transport</keyword>
<dbReference type="CDD" id="cd06261">
    <property type="entry name" value="TM_PBP2"/>
    <property type="match status" value="1"/>
</dbReference>
<dbReference type="Proteomes" id="UP000027219">
    <property type="component" value="Unassembled WGS sequence"/>
</dbReference>
<proteinExistence type="inferred from homology"/>
<dbReference type="PROSITE" id="PS50928">
    <property type="entry name" value="ABC_TM1"/>
    <property type="match status" value="1"/>
</dbReference>
<feature type="transmembrane region" description="Helical" evidence="7">
    <location>
        <begin position="9"/>
        <end position="30"/>
    </location>
</feature>
<comment type="subcellular location">
    <subcellularLocation>
        <location evidence="1 7">Cell membrane</location>
        <topology evidence="1 7">Multi-pass membrane protein</topology>
    </subcellularLocation>
</comment>
<evidence type="ECO:0000313" key="10">
    <source>
        <dbReference type="Proteomes" id="UP000027219"/>
    </source>
</evidence>
<dbReference type="PANTHER" id="PTHR30465">
    <property type="entry name" value="INNER MEMBRANE ABC TRANSPORTER"/>
    <property type="match status" value="1"/>
</dbReference>
<keyword evidence="4 7" id="KW-0812">Transmembrane</keyword>
<dbReference type="AlphaFoldDB" id="A0A066UPP5"/>
<evidence type="ECO:0000256" key="5">
    <source>
        <dbReference type="ARBA" id="ARBA00022989"/>
    </source>
</evidence>
<comment type="similarity">
    <text evidence="7">Belongs to the binding-protein-dependent transport system permease family.</text>
</comment>
<dbReference type="STRING" id="212667.VFDL14_02425"/>
<keyword evidence="10" id="KW-1185">Reference proteome</keyword>
<evidence type="ECO:0000259" key="8">
    <source>
        <dbReference type="PROSITE" id="PS50928"/>
    </source>
</evidence>
<dbReference type="GO" id="GO:0005886">
    <property type="term" value="C:plasma membrane"/>
    <property type="evidence" value="ECO:0007669"/>
    <property type="project" value="UniProtKB-SubCell"/>
</dbReference>